<evidence type="ECO:0000313" key="3">
    <source>
        <dbReference type="Proteomes" id="UP000281553"/>
    </source>
</evidence>
<dbReference type="OrthoDB" id="2014201at2759"/>
<evidence type="ECO:0000256" key="1">
    <source>
        <dbReference type="SAM" id="MobiDB-lite"/>
    </source>
</evidence>
<organism evidence="2 3">
    <name type="scientific">Dibothriocephalus latus</name>
    <name type="common">Fish tapeworm</name>
    <name type="synonym">Diphyllobothrium latum</name>
    <dbReference type="NCBI Taxonomy" id="60516"/>
    <lineage>
        <taxon>Eukaryota</taxon>
        <taxon>Metazoa</taxon>
        <taxon>Spiralia</taxon>
        <taxon>Lophotrochozoa</taxon>
        <taxon>Platyhelminthes</taxon>
        <taxon>Cestoda</taxon>
        <taxon>Eucestoda</taxon>
        <taxon>Diphyllobothriidea</taxon>
        <taxon>Diphyllobothriidae</taxon>
        <taxon>Dibothriocephalus</taxon>
    </lineage>
</organism>
<keyword evidence="3" id="KW-1185">Reference proteome</keyword>
<dbReference type="EMBL" id="UYRU01073593">
    <property type="protein sequence ID" value="VDN23624.1"/>
    <property type="molecule type" value="Genomic_DNA"/>
</dbReference>
<protein>
    <submittedName>
        <fullName evidence="2">Uncharacterized protein</fullName>
    </submittedName>
</protein>
<feature type="compositionally biased region" description="Basic and acidic residues" evidence="1">
    <location>
        <begin position="257"/>
        <end position="266"/>
    </location>
</feature>
<reference evidence="2 3" key="1">
    <citation type="submission" date="2018-11" db="EMBL/GenBank/DDBJ databases">
        <authorList>
            <consortium name="Pathogen Informatics"/>
        </authorList>
    </citation>
    <scope>NUCLEOTIDE SEQUENCE [LARGE SCALE GENOMIC DNA]</scope>
</reference>
<evidence type="ECO:0000313" key="2">
    <source>
        <dbReference type="EMBL" id="VDN23624.1"/>
    </source>
</evidence>
<feature type="compositionally biased region" description="Basic and acidic residues" evidence="1">
    <location>
        <begin position="225"/>
        <end position="246"/>
    </location>
</feature>
<feature type="compositionally biased region" description="Basic and acidic residues" evidence="1">
    <location>
        <begin position="190"/>
        <end position="203"/>
    </location>
</feature>
<accession>A0A3P7M2U7</accession>
<feature type="compositionally biased region" description="Pro residues" evidence="1">
    <location>
        <begin position="212"/>
        <end position="223"/>
    </location>
</feature>
<proteinExistence type="predicted"/>
<feature type="compositionally biased region" description="Polar residues" evidence="1">
    <location>
        <begin position="267"/>
        <end position="290"/>
    </location>
</feature>
<feature type="region of interest" description="Disordered" evidence="1">
    <location>
        <begin position="1"/>
        <end position="96"/>
    </location>
</feature>
<dbReference type="Proteomes" id="UP000281553">
    <property type="component" value="Unassembled WGS sequence"/>
</dbReference>
<feature type="region of interest" description="Disordered" evidence="1">
    <location>
        <begin position="169"/>
        <end position="295"/>
    </location>
</feature>
<gene>
    <name evidence="2" type="ORF">DILT_LOCUS14289</name>
</gene>
<name>A0A3P7M2U7_DIBLA</name>
<sequence length="402" mass="44213">MGLANLQYYKPTSLGANGKERRQQQQQQQPQKKAEPEKVKKPEHAMRGVARQKVTQSKLHQVQKPRPQETVGKKRSSRTAKAKLSGDGPVKETPLKRFMLEDPCTAGRAKARSLPLKTLPDVKKTGVAAHEKDSSLLKTGTTLDTTDAAVKATEEGLLREALMPLSKTLPSVKGKGLSDRGSVTATATKKVAEEEKSVAKRSVDPFTGKPFAPMPKSKPPKVPSPKRDTTLASTKDKSRRAADLPKLDVTATTNIPEKSKINEEPRQQVSPLTFSFPQLDGNTPSPTATIKKSGLAKKALPKTDCMEGPDFGTHAKPEASWVSTKQQGMKSSRSIPQMSHVETGHLCERHRPRPPPPDWKMYAWERGEIDYMGADRFSNILARIRSTIQEVDADNLPIGTWL</sequence>
<dbReference type="AlphaFoldDB" id="A0A3P7M2U7"/>
<feature type="compositionally biased region" description="Basic and acidic residues" evidence="1">
    <location>
        <begin position="32"/>
        <end position="46"/>
    </location>
</feature>